<evidence type="ECO:0000256" key="1">
    <source>
        <dbReference type="ARBA" id="ARBA00006068"/>
    </source>
</evidence>
<name>A0ABQ2JNV8_9ACTN</name>
<feature type="transmembrane region" description="Helical" evidence="3">
    <location>
        <begin position="29"/>
        <end position="52"/>
    </location>
</feature>
<dbReference type="Proteomes" id="UP000600080">
    <property type="component" value="Unassembled WGS sequence"/>
</dbReference>
<comment type="caution">
    <text evidence="5">The sequence shown here is derived from an EMBL/GenBank/DDBJ whole genome shotgun (WGS) entry which is preliminary data.</text>
</comment>
<keyword evidence="3" id="KW-0812">Transmembrane</keyword>
<proteinExistence type="inferred from homology"/>
<keyword evidence="3" id="KW-0472">Membrane</keyword>
<dbReference type="Pfam" id="PF03816">
    <property type="entry name" value="LytR_cpsA_psr"/>
    <property type="match status" value="1"/>
</dbReference>
<evidence type="ECO:0000313" key="5">
    <source>
        <dbReference type="EMBL" id="GGN51897.1"/>
    </source>
</evidence>
<dbReference type="PANTHER" id="PTHR33392">
    <property type="entry name" value="POLYISOPRENYL-TEICHOIC ACID--PEPTIDOGLYCAN TEICHOIC ACID TRANSFERASE TAGU"/>
    <property type="match status" value="1"/>
</dbReference>
<protein>
    <recommendedName>
        <fullName evidence="4">Cell envelope-related transcriptional attenuator domain-containing protein</fullName>
    </recommendedName>
</protein>
<dbReference type="InterPro" id="IPR050922">
    <property type="entry name" value="LytR/CpsA/Psr_CW_biosynth"/>
</dbReference>
<feature type="compositionally biased region" description="Low complexity" evidence="2">
    <location>
        <begin position="383"/>
        <end position="402"/>
    </location>
</feature>
<dbReference type="InterPro" id="IPR004474">
    <property type="entry name" value="LytR_CpsA_psr"/>
</dbReference>
<evidence type="ECO:0000256" key="3">
    <source>
        <dbReference type="SAM" id="Phobius"/>
    </source>
</evidence>
<dbReference type="NCBIfam" id="TIGR00350">
    <property type="entry name" value="lytR_cpsA_psr"/>
    <property type="match status" value="1"/>
</dbReference>
<dbReference type="PANTHER" id="PTHR33392:SF6">
    <property type="entry name" value="POLYISOPRENYL-TEICHOIC ACID--PEPTIDOGLYCAN TEICHOIC ACID TRANSFERASE TAGU"/>
    <property type="match status" value="1"/>
</dbReference>
<feature type="region of interest" description="Disordered" evidence="2">
    <location>
        <begin position="1"/>
        <end position="23"/>
    </location>
</feature>
<reference evidence="6" key="1">
    <citation type="journal article" date="2019" name="Int. J. Syst. Evol. Microbiol.">
        <title>The Global Catalogue of Microorganisms (GCM) 10K type strain sequencing project: providing services to taxonomists for standard genome sequencing and annotation.</title>
        <authorList>
            <consortium name="The Broad Institute Genomics Platform"/>
            <consortium name="The Broad Institute Genome Sequencing Center for Infectious Disease"/>
            <person name="Wu L."/>
            <person name="Ma J."/>
        </authorList>
    </citation>
    <scope>NUCLEOTIDE SEQUENCE [LARGE SCALE GENOMIC DNA]</scope>
    <source>
        <strain evidence="6">CGMCC 4.7323</strain>
    </source>
</reference>
<organism evidence="5 6">
    <name type="scientific">Streptomyces kronopolitis</name>
    <dbReference type="NCBI Taxonomy" id="1612435"/>
    <lineage>
        <taxon>Bacteria</taxon>
        <taxon>Bacillati</taxon>
        <taxon>Actinomycetota</taxon>
        <taxon>Actinomycetes</taxon>
        <taxon>Kitasatosporales</taxon>
        <taxon>Streptomycetaceae</taxon>
        <taxon>Streptomyces</taxon>
    </lineage>
</organism>
<comment type="similarity">
    <text evidence="1">Belongs to the LytR/CpsA/Psr (LCP) family.</text>
</comment>
<feature type="domain" description="Cell envelope-related transcriptional attenuator" evidence="4">
    <location>
        <begin position="113"/>
        <end position="282"/>
    </location>
</feature>
<feature type="compositionally biased region" description="Basic and acidic residues" evidence="2">
    <location>
        <begin position="371"/>
        <end position="382"/>
    </location>
</feature>
<sequence>MHHRRHASPGPAGADAPRTRRHRRGRSRAARFVLVFLALLLVVAGFGGWYVYHDVFGSMGSSRALDGAERSTDGATNILLMGLDSRKDQNGEDLPPAVLDKLHAGSSEIGGYNTNTLILLHVPAGGGRATALSVPRDDLVDIPGFPRDKIKKAYGLAKAHHENLLAGQGGADHRALEQAGREAGRRAAITTVSQFLGVPVDHFAEVNLAGFYHLADSLGGVPVCLKHPVKDRYSGADFPAGRQTLDGAQSLAFVRQRHGLPRGDLDRTRRQQAFLASALHELDSAETFTDPARLLRLLDAAKQDVVIDQGWDLPAFLRQAKNLSGGNVEFSTLPITGFAKHHGEDVNLVDPATIRRLVRERIGPGTDGNETDGKGADGKAPDKAAGGNSGPPAADRSGAPPSSGGGPRRETVEGGGVPCVD</sequence>
<gene>
    <name evidence="5" type="ORF">GCM10012285_42420</name>
</gene>
<dbReference type="GeneID" id="301549951"/>
<accession>A0ABQ2JNV8</accession>
<dbReference type="RefSeq" id="WP_189100368.1">
    <property type="nucleotide sequence ID" value="NZ_BMND01000019.1"/>
</dbReference>
<dbReference type="Gene3D" id="3.40.630.190">
    <property type="entry name" value="LCP protein"/>
    <property type="match status" value="1"/>
</dbReference>
<evidence type="ECO:0000259" key="4">
    <source>
        <dbReference type="Pfam" id="PF03816"/>
    </source>
</evidence>
<dbReference type="EMBL" id="BMND01000019">
    <property type="protein sequence ID" value="GGN51897.1"/>
    <property type="molecule type" value="Genomic_DNA"/>
</dbReference>
<feature type="region of interest" description="Disordered" evidence="2">
    <location>
        <begin position="359"/>
        <end position="421"/>
    </location>
</feature>
<keyword evidence="3" id="KW-1133">Transmembrane helix</keyword>
<evidence type="ECO:0000313" key="6">
    <source>
        <dbReference type="Proteomes" id="UP000600080"/>
    </source>
</evidence>
<keyword evidence="6" id="KW-1185">Reference proteome</keyword>
<evidence type="ECO:0000256" key="2">
    <source>
        <dbReference type="SAM" id="MobiDB-lite"/>
    </source>
</evidence>